<comment type="caution">
    <text evidence="2">The sequence shown here is derived from an EMBL/GenBank/DDBJ whole genome shotgun (WGS) entry which is preliminary data.</text>
</comment>
<evidence type="ECO:0000313" key="2">
    <source>
        <dbReference type="EMBL" id="TQE10989.1"/>
    </source>
</evidence>
<protein>
    <recommendedName>
        <fullName evidence="1">MULE transposase domain-containing protein</fullName>
    </recommendedName>
</protein>
<dbReference type="Proteomes" id="UP000315295">
    <property type="component" value="Unassembled WGS sequence"/>
</dbReference>
<dbReference type="STRING" id="106549.A0A540NJ03"/>
<feature type="domain" description="MULE transposase" evidence="1">
    <location>
        <begin position="190"/>
        <end position="285"/>
    </location>
</feature>
<evidence type="ECO:0000313" key="3">
    <source>
        <dbReference type="Proteomes" id="UP000315295"/>
    </source>
</evidence>
<evidence type="ECO:0000259" key="1">
    <source>
        <dbReference type="Pfam" id="PF10551"/>
    </source>
</evidence>
<gene>
    <name evidence="2" type="ORF">C1H46_003404</name>
</gene>
<sequence length="421" mass="48768">MQGFATVIRRSKTNTYVAIGCDRGGDYRASKTSLDERKKNSGSRLINCPFEVKGRKKKCEEFWKLEIKSLLHNHELSNDMCGHPSCHQFSQEEILRIKEMSKAGIPPRQILSSLRQGNPHLQVVSRNIYNPRAKIVKESLAGRPVIQALLEELGEGGFTYNIEYDHEGHLTHLIFAHPLSIELTKSYPYVFVMDCTYKTNKYKMPLLDIIGVSSFNTSFYSCFVFMQNEKEEDYVWALKMFSKILGVDIHPMVIITDRELALMNAIRIVFPSTSNLLCVWHIEKNILANCKAHFEEEVDWIDFISTWTILIQSPNETSFNEAWSRFEVKYEEKKFVLKYILGTWLPYKEKFVRAWSEKVTHFGNRVTSRAEGAHATLKKYLQVSTGGLREVKEKICLAIENQFQEIKTQLSSEKVRVSHKF</sequence>
<dbReference type="AlphaFoldDB" id="A0A540NJ03"/>
<dbReference type="PANTHER" id="PTHR31569:SF4">
    <property type="entry name" value="SWIM-TYPE DOMAIN-CONTAINING PROTEIN"/>
    <property type="match status" value="1"/>
</dbReference>
<dbReference type="EMBL" id="VIEB01000034">
    <property type="protein sequence ID" value="TQE10989.1"/>
    <property type="molecule type" value="Genomic_DNA"/>
</dbReference>
<keyword evidence="3" id="KW-1185">Reference proteome</keyword>
<dbReference type="Pfam" id="PF10551">
    <property type="entry name" value="MULE"/>
    <property type="match status" value="1"/>
</dbReference>
<dbReference type="InterPro" id="IPR018289">
    <property type="entry name" value="MULE_transposase_dom"/>
</dbReference>
<proteinExistence type="predicted"/>
<name>A0A540NJ03_MALBA</name>
<organism evidence="2 3">
    <name type="scientific">Malus baccata</name>
    <name type="common">Siberian crab apple</name>
    <name type="synonym">Pyrus baccata</name>
    <dbReference type="NCBI Taxonomy" id="106549"/>
    <lineage>
        <taxon>Eukaryota</taxon>
        <taxon>Viridiplantae</taxon>
        <taxon>Streptophyta</taxon>
        <taxon>Embryophyta</taxon>
        <taxon>Tracheophyta</taxon>
        <taxon>Spermatophyta</taxon>
        <taxon>Magnoliopsida</taxon>
        <taxon>eudicotyledons</taxon>
        <taxon>Gunneridae</taxon>
        <taxon>Pentapetalae</taxon>
        <taxon>rosids</taxon>
        <taxon>fabids</taxon>
        <taxon>Rosales</taxon>
        <taxon>Rosaceae</taxon>
        <taxon>Amygdaloideae</taxon>
        <taxon>Maleae</taxon>
        <taxon>Malus</taxon>
    </lineage>
</organism>
<dbReference type="PANTHER" id="PTHR31569">
    <property type="entry name" value="SWIM-TYPE DOMAIN-CONTAINING PROTEIN"/>
    <property type="match status" value="1"/>
</dbReference>
<dbReference type="InterPro" id="IPR052579">
    <property type="entry name" value="Zinc_finger_SWIM"/>
</dbReference>
<accession>A0A540NJ03</accession>
<reference evidence="2 3" key="1">
    <citation type="journal article" date="2019" name="G3 (Bethesda)">
        <title>Sequencing of a Wild Apple (Malus baccata) Genome Unravels the Differences Between Cultivated and Wild Apple Species Regarding Disease Resistance and Cold Tolerance.</title>
        <authorList>
            <person name="Chen X."/>
        </authorList>
    </citation>
    <scope>NUCLEOTIDE SEQUENCE [LARGE SCALE GENOMIC DNA]</scope>
    <source>
        <strain evidence="3">cv. Shandingzi</strain>
        <tissue evidence="2">Leaves</tissue>
    </source>
</reference>